<dbReference type="AlphaFoldDB" id="A0A8R7TNN3"/>
<protein>
    <submittedName>
        <fullName evidence="1">Uncharacterized protein</fullName>
    </submittedName>
</protein>
<organism evidence="1 2">
    <name type="scientific">Triticum urartu</name>
    <name type="common">Red wild einkorn</name>
    <name type="synonym">Crithodium urartu</name>
    <dbReference type="NCBI Taxonomy" id="4572"/>
    <lineage>
        <taxon>Eukaryota</taxon>
        <taxon>Viridiplantae</taxon>
        <taxon>Streptophyta</taxon>
        <taxon>Embryophyta</taxon>
        <taxon>Tracheophyta</taxon>
        <taxon>Spermatophyta</taxon>
        <taxon>Magnoliopsida</taxon>
        <taxon>Liliopsida</taxon>
        <taxon>Poales</taxon>
        <taxon>Poaceae</taxon>
        <taxon>BOP clade</taxon>
        <taxon>Pooideae</taxon>
        <taxon>Triticodae</taxon>
        <taxon>Triticeae</taxon>
        <taxon>Triticinae</taxon>
        <taxon>Triticum</taxon>
    </lineage>
</organism>
<reference evidence="2" key="1">
    <citation type="journal article" date="2013" name="Nature">
        <title>Draft genome of the wheat A-genome progenitor Triticum urartu.</title>
        <authorList>
            <person name="Ling H.Q."/>
            <person name="Zhao S."/>
            <person name="Liu D."/>
            <person name="Wang J."/>
            <person name="Sun H."/>
            <person name="Zhang C."/>
            <person name="Fan H."/>
            <person name="Li D."/>
            <person name="Dong L."/>
            <person name="Tao Y."/>
            <person name="Gao C."/>
            <person name="Wu H."/>
            <person name="Li Y."/>
            <person name="Cui Y."/>
            <person name="Guo X."/>
            <person name="Zheng S."/>
            <person name="Wang B."/>
            <person name="Yu K."/>
            <person name="Liang Q."/>
            <person name="Yang W."/>
            <person name="Lou X."/>
            <person name="Chen J."/>
            <person name="Feng M."/>
            <person name="Jian J."/>
            <person name="Zhang X."/>
            <person name="Luo G."/>
            <person name="Jiang Y."/>
            <person name="Liu J."/>
            <person name="Wang Z."/>
            <person name="Sha Y."/>
            <person name="Zhang B."/>
            <person name="Wu H."/>
            <person name="Tang D."/>
            <person name="Shen Q."/>
            <person name="Xue P."/>
            <person name="Zou S."/>
            <person name="Wang X."/>
            <person name="Liu X."/>
            <person name="Wang F."/>
            <person name="Yang Y."/>
            <person name="An X."/>
            <person name="Dong Z."/>
            <person name="Zhang K."/>
            <person name="Zhang X."/>
            <person name="Luo M.C."/>
            <person name="Dvorak J."/>
            <person name="Tong Y."/>
            <person name="Wang J."/>
            <person name="Yang H."/>
            <person name="Li Z."/>
            <person name="Wang D."/>
            <person name="Zhang A."/>
            <person name="Wang J."/>
        </authorList>
    </citation>
    <scope>NUCLEOTIDE SEQUENCE</scope>
    <source>
        <strain evidence="2">cv. G1812</strain>
    </source>
</reference>
<evidence type="ECO:0000313" key="2">
    <source>
        <dbReference type="Proteomes" id="UP000015106"/>
    </source>
</evidence>
<evidence type="ECO:0000313" key="1">
    <source>
        <dbReference type="EnsemblPlants" id="TuG1812G0200005795.01.T01"/>
    </source>
</evidence>
<sequence length="84" mass="9676">MMIGSLGPHCSQEKGMIMGLLWPFKRPNTYKYTSTPSTEAPTQLRRFVHARHWCLAVLPKSWKSHCSANLAGISLYCRLHRNYI</sequence>
<dbReference type="EnsemblPlants" id="TuG1812G0200005795.01.T01">
    <property type="protein sequence ID" value="TuG1812G0200005795.01.T01"/>
    <property type="gene ID" value="TuG1812G0200005795.01"/>
</dbReference>
<keyword evidence="2" id="KW-1185">Reference proteome</keyword>
<dbReference type="Proteomes" id="UP000015106">
    <property type="component" value="Chromosome 2"/>
</dbReference>
<reference evidence="1" key="3">
    <citation type="submission" date="2022-06" db="UniProtKB">
        <authorList>
            <consortium name="EnsemblPlants"/>
        </authorList>
    </citation>
    <scope>IDENTIFICATION</scope>
</reference>
<proteinExistence type="predicted"/>
<accession>A0A8R7TNN3</accession>
<name>A0A8R7TNN3_TRIUA</name>
<dbReference type="Gramene" id="TuG1812G0200005795.01.T01">
    <property type="protein sequence ID" value="TuG1812G0200005795.01.T01"/>
    <property type="gene ID" value="TuG1812G0200005795.01"/>
</dbReference>
<reference evidence="1" key="2">
    <citation type="submission" date="2018-03" db="EMBL/GenBank/DDBJ databases">
        <title>The Triticum urartu genome reveals the dynamic nature of wheat genome evolution.</title>
        <authorList>
            <person name="Ling H."/>
            <person name="Ma B."/>
            <person name="Shi X."/>
            <person name="Liu H."/>
            <person name="Dong L."/>
            <person name="Sun H."/>
            <person name="Cao Y."/>
            <person name="Gao Q."/>
            <person name="Zheng S."/>
            <person name="Li Y."/>
            <person name="Yu Y."/>
            <person name="Du H."/>
            <person name="Qi M."/>
            <person name="Li Y."/>
            <person name="Yu H."/>
            <person name="Cui Y."/>
            <person name="Wang N."/>
            <person name="Chen C."/>
            <person name="Wu H."/>
            <person name="Zhao Y."/>
            <person name="Zhang J."/>
            <person name="Li Y."/>
            <person name="Zhou W."/>
            <person name="Zhang B."/>
            <person name="Hu W."/>
            <person name="Eijk M."/>
            <person name="Tang J."/>
            <person name="Witsenboer H."/>
            <person name="Zhao S."/>
            <person name="Li Z."/>
            <person name="Zhang A."/>
            <person name="Wang D."/>
            <person name="Liang C."/>
        </authorList>
    </citation>
    <scope>NUCLEOTIDE SEQUENCE [LARGE SCALE GENOMIC DNA]</scope>
    <source>
        <strain evidence="1">cv. G1812</strain>
    </source>
</reference>